<dbReference type="Pfam" id="PF02023">
    <property type="entry name" value="SCAN"/>
    <property type="match status" value="1"/>
</dbReference>
<dbReference type="GO" id="GO:0005634">
    <property type="term" value="C:nucleus"/>
    <property type="evidence" value="ECO:0007669"/>
    <property type="project" value="UniProtKB-SubCell"/>
</dbReference>
<name>A0A2T7P7I1_POMCA</name>
<evidence type="ECO:0000256" key="7">
    <source>
        <dbReference type="SAM" id="MobiDB-lite"/>
    </source>
</evidence>
<comment type="subcellular location">
    <subcellularLocation>
        <location evidence="1">Nucleus</location>
    </subcellularLocation>
</comment>
<dbReference type="InterPro" id="IPR052056">
    <property type="entry name" value="Mono-ARTD/PARP"/>
</dbReference>
<evidence type="ECO:0000313" key="10">
    <source>
        <dbReference type="EMBL" id="PVD29361.1"/>
    </source>
</evidence>
<keyword evidence="11" id="KW-1185">Reference proteome</keyword>
<dbReference type="GO" id="GO:0010629">
    <property type="term" value="P:negative regulation of gene expression"/>
    <property type="evidence" value="ECO:0007669"/>
    <property type="project" value="TreeGrafter"/>
</dbReference>
<reference evidence="10 11" key="1">
    <citation type="submission" date="2018-04" db="EMBL/GenBank/DDBJ databases">
        <title>The genome of golden apple snail Pomacea canaliculata provides insight into stress tolerance and invasive adaptation.</title>
        <authorList>
            <person name="Liu C."/>
            <person name="Liu B."/>
            <person name="Ren Y."/>
            <person name="Zhang Y."/>
            <person name="Wang H."/>
            <person name="Li S."/>
            <person name="Jiang F."/>
            <person name="Yin L."/>
            <person name="Zhang G."/>
            <person name="Qian W."/>
            <person name="Fan W."/>
        </authorList>
    </citation>
    <scope>NUCLEOTIDE SEQUENCE [LARGE SCALE GENOMIC DNA]</scope>
    <source>
        <strain evidence="10">SZHN2017</strain>
        <tissue evidence="10">Muscle</tissue>
    </source>
</reference>
<gene>
    <name evidence="10" type="ORF">C0Q70_08612</name>
</gene>
<dbReference type="InterPro" id="IPR043472">
    <property type="entry name" value="Macro_dom-like"/>
</dbReference>
<evidence type="ECO:0000256" key="3">
    <source>
        <dbReference type="ARBA" id="ARBA00022679"/>
    </source>
</evidence>
<feature type="domain" description="Macro" evidence="9">
    <location>
        <begin position="535"/>
        <end position="721"/>
    </location>
</feature>
<dbReference type="InterPro" id="IPR038269">
    <property type="entry name" value="SCAN_sf"/>
</dbReference>
<feature type="compositionally biased region" description="Polar residues" evidence="7">
    <location>
        <begin position="1162"/>
        <end position="1173"/>
    </location>
</feature>
<evidence type="ECO:0000256" key="5">
    <source>
        <dbReference type="ARBA" id="ARBA00023242"/>
    </source>
</evidence>
<feature type="compositionally biased region" description="Basic and acidic residues" evidence="7">
    <location>
        <begin position="8"/>
        <end position="21"/>
    </location>
</feature>
<accession>A0A2T7P7I1</accession>
<feature type="region of interest" description="Disordered" evidence="7">
    <location>
        <begin position="1158"/>
        <end position="1177"/>
    </location>
</feature>
<evidence type="ECO:0000256" key="2">
    <source>
        <dbReference type="ARBA" id="ARBA00022676"/>
    </source>
</evidence>
<dbReference type="PROSITE" id="PS50804">
    <property type="entry name" value="SCAN_BOX"/>
    <property type="match status" value="1"/>
</dbReference>
<feature type="region of interest" description="Disordered" evidence="7">
    <location>
        <begin position="1383"/>
        <end position="1453"/>
    </location>
</feature>
<dbReference type="Proteomes" id="UP000245119">
    <property type="component" value="Linkage Group LG5"/>
</dbReference>
<keyword evidence="5" id="KW-0539">Nucleus</keyword>
<dbReference type="Gene3D" id="1.10.4020.10">
    <property type="entry name" value="DNA breaking-rejoining enzymes"/>
    <property type="match status" value="1"/>
</dbReference>
<protein>
    <recommendedName>
        <fullName evidence="12">Macro domain-containing protein</fullName>
    </recommendedName>
</protein>
<evidence type="ECO:0000259" key="8">
    <source>
        <dbReference type="PROSITE" id="PS50804"/>
    </source>
</evidence>
<dbReference type="PANTHER" id="PTHR14453">
    <property type="entry name" value="PARP/ZINC FINGER CCCH TYPE DOMAIN CONTAINING PROTEIN"/>
    <property type="match status" value="1"/>
</dbReference>
<feature type="region of interest" description="Disordered" evidence="7">
    <location>
        <begin position="1"/>
        <end position="25"/>
    </location>
</feature>
<keyword evidence="6" id="KW-0175">Coiled coil</keyword>
<evidence type="ECO:0000256" key="1">
    <source>
        <dbReference type="ARBA" id="ARBA00004123"/>
    </source>
</evidence>
<feature type="compositionally biased region" description="Polar residues" evidence="7">
    <location>
        <begin position="1434"/>
        <end position="1453"/>
    </location>
</feature>
<dbReference type="SUPFAM" id="SSF47353">
    <property type="entry name" value="Retrovirus capsid dimerization domain-like"/>
    <property type="match status" value="1"/>
</dbReference>
<keyword evidence="4" id="KW-0520">NAD</keyword>
<feature type="coiled-coil region" evidence="6">
    <location>
        <begin position="65"/>
        <end position="196"/>
    </location>
</feature>
<dbReference type="OrthoDB" id="10051775at2759"/>
<proteinExistence type="predicted"/>
<keyword evidence="3" id="KW-0808">Transferase</keyword>
<feature type="domain" description="SCAN box" evidence="8">
    <location>
        <begin position="300"/>
        <end position="378"/>
    </location>
</feature>
<dbReference type="EMBL" id="PZQS01000005">
    <property type="protein sequence ID" value="PVD29361.1"/>
    <property type="molecule type" value="Genomic_DNA"/>
</dbReference>
<evidence type="ECO:0008006" key="12">
    <source>
        <dbReference type="Google" id="ProtNLM"/>
    </source>
</evidence>
<evidence type="ECO:0000256" key="6">
    <source>
        <dbReference type="SAM" id="Coils"/>
    </source>
</evidence>
<dbReference type="GO" id="GO:0016757">
    <property type="term" value="F:glycosyltransferase activity"/>
    <property type="evidence" value="ECO:0007669"/>
    <property type="project" value="UniProtKB-KW"/>
</dbReference>
<organism evidence="10 11">
    <name type="scientific">Pomacea canaliculata</name>
    <name type="common">Golden apple snail</name>
    <dbReference type="NCBI Taxonomy" id="400727"/>
    <lineage>
        <taxon>Eukaryota</taxon>
        <taxon>Metazoa</taxon>
        <taxon>Spiralia</taxon>
        <taxon>Lophotrochozoa</taxon>
        <taxon>Mollusca</taxon>
        <taxon>Gastropoda</taxon>
        <taxon>Caenogastropoda</taxon>
        <taxon>Architaenioglossa</taxon>
        <taxon>Ampullarioidea</taxon>
        <taxon>Ampullariidae</taxon>
        <taxon>Pomacea</taxon>
    </lineage>
</organism>
<sequence>MATGFDPEGVKETDPTSEEMKGMPFQEKMSVEIEGHLGKLQRWTSEAKLLATELGLTGDKLVKFIAAELRGRRQEERERKKEEEERNRKFQLEEEEIKERKRERERKLQLEEKERERKLQLEQRKLRLEEEERERKLRLEEEERERKLRLEEEERERKLRLEEEERERKLRLEEEERQLELKLKERRFELEQEREKETHDRQLENGVGSTPSNPCISTYSVKLPVFDEAVEDLDTFLGRFECVAQLQSWDVNSWGVMLGGQLRGRAAEVYLSLTDTERREYEAVKVALREAFQLTPESYRCQFRNERRLDRETFPQFATRLTRYVERWLSLSQKEKKYEDLLDLVLQEQMLEVIGGEMAIYLRQCSPKTVKELAMLAERYADARRAAKRSPGVPGFLSTEVKPYAAKLRPSPSQQFILPLRPTMEEKEKHVVVMYVPEPTSDKMRDFILAACTQAFDFASSKNLNLALPVQLSDGLQVKTFKTMLCAICEHMEREDTFNDIVLYISDTSQLKTLMDISSKYLMRCEGWYTDVIFRERPETTSGTSHRIKIAVDELQKFKADVLVNSTDRGLEHTHAAVSGLILQTVGPQLQELCHLLYPSGIEDRILAVTPSGIDQWKEIYHIVLPQTWKDQHENYLLSELRKRVQGCLTVASANNHESIAFPTLGTGKLLYPPEKVAHTMFNAARDFFASMPHSTLKKVTIVCFPKNTEIIKVFKAEEALHIFKVDKSLNQEARLGVENRLVQIVVPNTEKEEIPDICDIVYDFIQEDARKKQKGSFMKDKTKTKSLMVIFKKKDKREAVSLQINLMRAGSEDLADIVKAVGKKLSKCLKCLIVIMAVADVSSLRSVCEEFQAQQKASSFWNPFSWLTGGKSEMKSPVNPSFSKSPPKQEIGVICVCGNSGVFDKVKAEMKKIFIPEKYRQLAAELNDGVSVDSDLGAVNNVVNQNFGQPKKEECILTIPMADLPGLDENAFNPVLNPVTNHKKGCLTFSVPFKDLQAAVDDVTAVIKSADNISQKADVSTLRQIKLNPVIERTVDCLEYEALKYLLGEPFILTKTDEKDGMVTFSIPADRSPEDIDDKIGSLRQEVVSLEGANMSNIENPINTRSEGVEAFMKIIQQERKVVIFCFDYNNMNKAKHLLQVKTGKIKTTSRAARKFGEGLASSTSQQPSADSYSKPADRLELNTKSGIKIYVYKTDITKLPVDGIVNAANNNLQHGGGVAAAIAKAAGPSLEEEGDDYINKHGPLKVSQVISTSSGALPCKTVLHAVGPRWDDYQDKRQCQQDLEQTIFNCLETAHNMKLGSLAVSSISSAIFGVPKNVCAEMYMQAVQRFDDHHGAASCVRHIHFADISDEMVSNIQAVFTQKMNIVASCQHGDSMKAVRSLDTAQQNSSDKMQEDPTVSKKQQNKGETTHPDSSVKDAQQTAKDKIPSTPIVASTQQNMAQSVTRVDSTQQSTHSTALALTSGLDFHSTTNLNKEPAVKVTQSSGVLGLEWTICFHELEYFIGQQDISQITTDAIIFWHIDGRVVDERSLKKLVKTSEFSSFKKKQLAEGKIHTFQGSRCKWLVFVVVPPLNRGSLENVTSIVEKALQKVDNLEAKSVALLHFPHSKEVRKDNEHQAEVFSSALKKLAGRPQKSLKKVYIVNLEEEFISLLGKEVLASIQRNDHRVHGYLSRDQEQLTAENLTEAELTPRNERGDTVVQESAV</sequence>
<dbReference type="Pfam" id="PF01661">
    <property type="entry name" value="Macro"/>
    <property type="match status" value="2"/>
</dbReference>
<dbReference type="Gene3D" id="3.40.220.10">
    <property type="entry name" value="Leucine Aminopeptidase, subunit E, domain 1"/>
    <property type="match status" value="3"/>
</dbReference>
<evidence type="ECO:0000313" key="11">
    <source>
        <dbReference type="Proteomes" id="UP000245119"/>
    </source>
</evidence>
<dbReference type="CDD" id="cd02907">
    <property type="entry name" value="Macro_Af1521_BAL-like"/>
    <property type="match status" value="1"/>
</dbReference>
<evidence type="ECO:0000256" key="4">
    <source>
        <dbReference type="ARBA" id="ARBA00023027"/>
    </source>
</evidence>
<dbReference type="PROSITE" id="PS51154">
    <property type="entry name" value="MACRO"/>
    <property type="match status" value="2"/>
</dbReference>
<evidence type="ECO:0000259" key="9">
    <source>
        <dbReference type="PROSITE" id="PS51154"/>
    </source>
</evidence>
<dbReference type="SMART" id="SM00506">
    <property type="entry name" value="A1pp"/>
    <property type="match status" value="2"/>
</dbReference>
<comment type="caution">
    <text evidence="10">The sequence shown here is derived from an EMBL/GenBank/DDBJ whole genome shotgun (WGS) entry which is preliminary data.</text>
</comment>
<dbReference type="InterPro" id="IPR003309">
    <property type="entry name" value="SCAN_dom"/>
</dbReference>
<keyword evidence="2" id="KW-0328">Glycosyltransferase</keyword>
<dbReference type="GO" id="GO:0003714">
    <property type="term" value="F:transcription corepressor activity"/>
    <property type="evidence" value="ECO:0007669"/>
    <property type="project" value="TreeGrafter"/>
</dbReference>
<dbReference type="GO" id="GO:0005737">
    <property type="term" value="C:cytoplasm"/>
    <property type="evidence" value="ECO:0007669"/>
    <property type="project" value="TreeGrafter"/>
</dbReference>
<dbReference type="InterPro" id="IPR002589">
    <property type="entry name" value="Macro_dom"/>
</dbReference>
<feature type="domain" description="Macro" evidence="9">
    <location>
        <begin position="1178"/>
        <end position="1366"/>
    </location>
</feature>
<dbReference type="PANTHER" id="PTHR14453:SF102">
    <property type="entry name" value="PROTEIN MONO-ADP-RIBOSYLTRANSFERASE PARP14-LIKE"/>
    <property type="match status" value="1"/>
</dbReference>
<dbReference type="SUPFAM" id="SSF52949">
    <property type="entry name" value="Macro domain-like"/>
    <property type="match status" value="3"/>
</dbReference>